<name>A0A919WL97_9BACI</name>
<feature type="signal peptide" evidence="1">
    <location>
        <begin position="1"/>
        <end position="27"/>
    </location>
</feature>
<comment type="caution">
    <text evidence="2">The sequence shown here is derived from an EMBL/GenBank/DDBJ whole genome shotgun (WGS) entry which is preliminary data.</text>
</comment>
<dbReference type="AlphaFoldDB" id="A0A919WL97"/>
<dbReference type="Proteomes" id="UP000682111">
    <property type="component" value="Unassembled WGS sequence"/>
</dbReference>
<gene>
    <name evidence="2" type="ORF">J27TS8_41760</name>
</gene>
<reference evidence="2" key="1">
    <citation type="submission" date="2021-03" db="EMBL/GenBank/DDBJ databases">
        <title>Antimicrobial resistance genes in bacteria isolated from Japanese honey, and their potential for conferring macrolide and lincosamide resistance in the American foulbrood pathogen Paenibacillus larvae.</title>
        <authorList>
            <person name="Okamoto M."/>
            <person name="Kumagai M."/>
            <person name="Kanamori H."/>
            <person name="Takamatsu D."/>
        </authorList>
    </citation>
    <scope>NUCLEOTIDE SEQUENCE</scope>
    <source>
        <strain evidence="2">J27TS8</strain>
    </source>
</reference>
<keyword evidence="3" id="KW-1185">Reference proteome</keyword>
<evidence type="ECO:0000313" key="2">
    <source>
        <dbReference type="EMBL" id="GIN64183.1"/>
    </source>
</evidence>
<dbReference type="RefSeq" id="WP_212934421.1">
    <property type="nucleotide sequence ID" value="NZ_BORC01000011.1"/>
</dbReference>
<proteinExistence type="predicted"/>
<evidence type="ECO:0000256" key="1">
    <source>
        <dbReference type="SAM" id="SignalP"/>
    </source>
</evidence>
<accession>A0A919WL97</accession>
<dbReference type="EMBL" id="BORC01000011">
    <property type="protein sequence ID" value="GIN64183.1"/>
    <property type="molecule type" value="Genomic_DNA"/>
</dbReference>
<keyword evidence="1" id="KW-0732">Signal</keyword>
<sequence>MKKKRQSIILLVLVMLTSMCLTSNVSAGGQINNFYTSLATSGGGGSWSTRQNINSGVYFNACGRVTFTVNHIVNYGSWTSNTWKWNYSTFSISNVSGKVSGGVGFTGNYESSAYNKYDYTYFGDQIFSGTTYRYNWNRSMPLGPVNKQAHYDISIKSGFPNPGILCDNEARVIFGVGKTSGRSFTEVESAIPDEFSKNTIELSKYLGKEYNGETKMFGKKASVSHFESENQNTVLLTQQEDTPININNINDNEFISKNISNFEYEIGNFKTAGGTDMNVIRFKKNKLYMALVTNLTEGEALKIIEIL</sequence>
<organism evidence="2 3">
    <name type="scientific">Robertmurraya siralis</name>
    <dbReference type="NCBI Taxonomy" id="77777"/>
    <lineage>
        <taxon>Bacteria</taxon>
        <taxon>Bacillati</taxon>
        <taxon>Bacillota</taxon>
        <taxon>Bacilli</taxon>
        <taxon>Bacillales</taxon>
        <taxon>Bacillaceae</taxon>
        <taxon>Robertmurraya</taxon>
    </lineage>
</organism>
<protein>
    <submittedName>
        <fullName evidence="2">Uncharacterized protein</fullName>
    </submittedName>
</protein>
<feature type="chain" id="PRO_5037080104" evidence="1">
    <location>
        <begin position="28"/>
        <end position="307"/>
    </location>
</feature>
<evidence type="ECO:0000313" key="3">
    <source>
        <dbReference type="Proteomes" id="UP000682111"/>
    </source>
</evidence>